<dbReference type="Gene3D" id="3.40.50.2000">
    <property type="entry name" value="Glycogen Phosphorylase B"/>
    <property type="match status" value="1"/>
</dbReference>
<reference evidence="2 3" key="1">
    <citation type="submission" date="2024-01" db="EMBL/GenBank/DDBJ databases">
        <title>Comparative genomics of Cryptococcus and Kwoniella reveals pathogenesis evolution and contrasting modes of karyotype evolution via chromosome fusion or intercentromeric recombination.</title>
        <authorList>
            <person name="Coelho M.A."/>
            <person name="David-Palma M."/>
            <person name="Shea T."/>
            <person name="Bowers K."/>
            <person name="McGinley-Smith S."/>
            <person name="Mohammad A.W."/>
            <person name="Gnirke A."/>
            <person name="Yurkov A.M."/>
            <person name="Nowrousian M."/>
            <person name="Sun S."/>
            <person name="Cuomo C.A."/>
            <person name="Heitman J."/>
        </authorList>
    </citation>
    <scope>NUCLEOTIDE SEQUENCE [LARGE SCALE GENOMIC DNA]</scope>
    <source>
        <strain evidence="2 3">CBS 6074</strain>
    </source>
</reference>
<dbReference type="PANTHER" id="PTHR48049">
    <property type="entry name" value="GLYCOSYLTRANSFERASE"/>
    <property type="match status" value="1"/>
</dbReference>
<protein>
    <recommendedName>
        <fullName evidence="4">UDP-glycosyltransferases domain-containing protein</fullName>
    </recommendedName>
</protein>
<dbReference type="InterPro" id="IPR050481">
    <property type="entry name" value="UDP-glycosyltransf_plant"/>
</dbReference>
<dbReference type="RefSeq" id="XP_066076668.1">
    <property type="nucleotide sequence ID" value="XM_066220571.1"/>
</dbReference>
<dbReference type="Pfam" id="PF00201">
    <property type="entry name" value="UDPGT"/>
    <property type="match status" value="1"/>
</dbReference>
<dbReference type="Proteomes" id="UP001355207">
    <property type="component" value="Chromosome 6"/>
</dbReference>
<dbReference type="GeneID" id="91095504"/>
<sequence length="528" mass="59784">MSEIKSHFVFGTTAAYSHVPPIIELSISLLKTTPDLVISVLLHINNHETSLNLIDNENLSEDVKSRIKLWPVGEKRNINDMHNLFFDMIYKSGEVYAGILLGSAPWPNPTVFIYDAASFFYVMIKSKVEEKFPHIKPTRTIAYNPVPVGEVLFLAGSEENGSIRWLDRLLDETDPDARVKPEQNLLSGANNNSAVDPLVQAAWMEKFAKAYKACLFESDRTIKIPGYKPFHAFERWGTEVDYGSLQEIGWFQYLSGYQQTLPVPEQWITCYPSSVIEPETLEALKKDEYLTSSGKKPFIELGWYERKPKQNWGEGVKSFLDKYDAKSVVYISFGTVVNAGPTLPALFEYLEETKTPYIYAYGNQKSTLPENMRTILEESEKQGLCLAPDWVDQVGVLSHKSVKCFISHCGANSTIEGIEAGVPIIAMGRKGDQVLLSSRIHDLDLGIELLQHRTGYSIGKELTHRKGILVKGTKEALKEELVEAFNRINGPEGDEMRLKSRKLSQEIEEKRQGEWKENIQKFGLYGRE</sequence>
<name>A0AAX4JWT3_9TREE</name>
<evidence type="ECO:0000313" key="2">
    <source>
        <dbReference type="EMBL" id="WWC89905.1"/>
    </source>
</evidence>
<accession>A0AAX4JWT3</accession>
<dbReference type="CDD" id="cd03784">
    <property type="entry name" value="GT1_Gtf-like"/>
    <property type="match status" value="1"/>
</dbReference>
<dbReference type="InterPro" id="IPR002213">
    <property type="entry name" value="UDP_glucos_trans"/>
</dbReference>
<dbReference type="EMBL" id="CP144103">
    <property type="protein sequence ID" value="WWC89905.1"/>
    <property type="molecule type" value="Genomic_DNA"/>
</dbReference>
<keyword evidence="3" id="KW-1185">Reference proteome</keyword>
<dbReference type="GO" id="GO:0035251">
    <property type="term" value="F:UDP-glucosyltransferase activity"/>
    <property type="evidence" value="ECO:0007669"/>
    <property type="project" value="InterPro"/>
</dbReference>
<dbReference type="AlphaFoldDB" id="A0AAX4JWT3"/>
<evidence type="ECO:0000256" key="1">
    <source>
        <dbReference type="ARBA" id="ARBA00022679"/>
    </source>
</evidence>
<proteinExistence type="predicted"/>
<dbReference type="SUPFAM" id="SSF53756">
    <property type="entry name" value="UDP-Glycosyltransferase/glycogen phosphorylase"/>
    <property type="match status" value="1"/>
</dbReference>
<dbReference type="PANTHER" id="PTHR48049:SF84">
    <property type="entry name" value="UDP-GLYCOSYLTRANSFERASE 79A6"/>
    <property type="match status" value="1"/>
</dbReference>
<evidence type="ECO:0000313" key="3">
    <source>
        <dbReference type="Proteomes" id="UP001355207"/>
    </source>
</evidence>
<evidence type="ECO:0008006" key="4">
    <source>
        <dbReference type="Google" id="ProtNLM"/>
    </source>
</evidence>
<keyword evidence="1" id="KW-0808">Transferase</keyword>
<organism evidence="2 3">
    <name type="scientific">Kwoniella dendrophila CBS 6074</name>
    <dbReference type="NCBI Taxonomy" id="1295534"/>
    <lineage>
        <taxon>Eukaryota</taxon>
        <taxon>Fungi</taxon>
        <taxon>Dikarya</taxon>
        <taxon>Basidiomycota</taxon>
        <taxon>Agaricomycotina</taxon>
        <taxon>Tremellomycetes</taxon>
        <taxon>Tremellales</taxon>
        <taxon>Cryptococcaceae</taxon>
        <taxon>Kwoniella</taxon>
    </lineage>
</organism>
<gene>
    <name evidence="2" type="ORF">L201_004834</name>
</gene>